<dbReference type="GO" id="GO:0005524">
    <property type="term" value="F:ATP binding"/>
    <property type="evidence" value="ECO:0007669"/>
    <property type="project" value="UniProtKB-KW"/>
</dbReference>
<dbReference type="PROSITE" id="PS50146">
    <property type="entry name" value="DAGK"/>
    <property type="match status" value="1"/>
</dbReference>
<dbReference type="GO" id="GO:0008654">
    <property type="term" value="P:phospholipid biosynthetic process"/>
    <property type="evidence" value="ECO:0007669"/>
    <property type="project" value="UniProtKB-KW"/>
</dbReference>
<dbReference type="EMBL" id="JADINF010000131">
    <property type="protein sequence ID" value="MBO8424385.1"/>
    <property type="molecule type" value="Genomic_DNA"/>
</dbReference>
<evidence type="ECO:0000256" key="9">
    <source>
        <dbReference type="ARBA" id="ARBA00022842"/>
    </source>
</evidence>
<dbReference type="InterPro" id="IPR005218">
    <property type="entry name" value="Diacylglycerol/lipid_kinase"/>
</dbReference>
<evidence type="ECO:0000256" key="3">
    <source>
        <dbReference type="ARBA" id="ARBA00022516"/>
    </source>
</evidence>
<feature type="domain" description="DAGKc" evidence="13">
    <location>
        <begin position="1"/>
        <end position="128"/>
    </location>
</feature>
<comment type="caution">
    <text evidence="14">The sequence shown here is derived from an EMBL/GenBank/DDBJ whole genome shotgun (WGS) entry which is preliminary data.</text>
</comment>
<dbReference type="Pfam" id="PF19279">
    <property type="entry name" value="YegS_C"/>
    <property type="match status" value="1"/>
</dbReference>
<keyword evidence="8" id="KW-0067">ATP-binding</keyword>
<reference evidence="14" key="1">
    <citation type="submission" date="2020-10" db="EMBL/GenBank/DDBJ databases">
        <authorList>
            <person name="Gilroy R."/>
        </authorList>
    </citation>
    <scope>NUCLEOTIDE SEQUENCE</scope>
    <source>
        <strain evidence="14">517</strain>
    </source>
</reference>
<organism evidence="14 15">
    <name type="scientific">Candidatus Stercoripulliclostridium pullicola</name>
    <dbReference type="NCBI Taxonomy" id="2840953"/>
    <lineage>
        <taxon>Bacteria</taxon>
        <taxon>Bacillati</taxon>
        <taxon>Bacillota</taxon>
        <taxon>Clostridia</taxon>
        <taxon>Eubacteriales</taxon>
        <taxon>Candidatus Stercoripulliclostridium</taxon>
    </lineage>
</organism>
<evidence type="ECO:0000256" key="2">
    <source>
        <dbReference type="ARBA" id="ARBA00005983"/>
    </source>
</evidence>
<dbReference type="InterPro" id="IPR001206">
    <property type="entry name" value="Diacylglycerol_kinase_cat_dom"/>
</dbReference>
<evidence type="ECO:0000256" key="7">
    <source>
        <dbReference type="ARBA" id="ARBA00022777"/>
    </source>
</evidence>
<accession>A0A940DJ19</accession>
<keyword evidence="9" id="KW-0460">Magnesium</keyword>
<dbReference type="PANTHER" id="PTHR12358">
    <property type="entry name" value="SPHINGOSINE KINASE"/>
    <property type="match status" value="1"/>
</dbReference>
<evidence type="ECO:0000256" key="10">
    <source>
        <dbReference type="ARBA" id="ARBA00023098"/>
    </source>
</evidence>
<dbReference type="InterPro" id="IPR017438">
    <property type="entry name" value="ATP-NAD_kinase_N"/>
</dbReference>
<evidence type="ECO:0000259" key="13">
    <source>
        <dbReference type="PROSITE" id="PS50146"/>
    </source>
</evidence>
<protein>
    <submittedName>
        <fullName evidence="14">Diacylglycerol kinase family lipid kinase</fullName>
    </submittedName>
</protein>
<dbReference type="GO" id="GO:0005886">
    <property type="term" value="C:plasma membrane"/>
    <property type="evidence" value="ECO:0007669"/>
    <property type="project" value="TreeGrafter"/>
</dbReference>
<dbReference type="NCBIfam" id="TIGR00147">
    <property type="entry name" value="YegS/Rv2252/BmrU family lipid kinase"/>
    <property type="match status" value="1"/>
</dbReference>
<reference evidence="14" key="2">
    <citation type="journal article" date="2021" name="PeerJ">
        <title>Extensive microbial diversity within the chicken gut microbiome revealed by metagenomics and culture.</title>
        <authorList>
            <person name="Gilroy R."/>
            <person name="Ravi A."/>
            <person name="Getino M."/>
            <person name="Pursley I."/>
            <person name="Horton D.L."/>
            <person name="Alikhan N.F."/>
            <person name="Baker D."/>
            <person name="Gharbi K."/>
            <person name="Hall N."/>
            <person name="Watson M."/>
            <person name="Adriaenssens E.M."/>
            <person name="Foster-Nyarko E."/>
            <person name="Jarju S."/>
            <person name="Secka A."/>
            <person name="Antonio M."/>
            <person name="Oren A."/>
            <person name="Chaudhuri R.R."/>
            <person name="La Ragione R."/>
            <person name="Hildebrand F."/>
            <person name="Pallen M.J."/>
        </authorList>
    </citation>
    <scope>NUCLEOTIDE SEQUENCE</scope>
    <source>
        <strain evidence="14">517</strain>
    </source>
</reference>
<name>A0A940DJ19_9FIRM</name>
<gene>
    <name evidence="14" type="ORF">IAB16_05155</name>
</gene>
<evidence type="ECO:0000256" key="6">
    <source>
        <dbReference type="ARBA" id="ARBA00022741"/>
    </source>
</evidence>
<dbReference type="Gene3D" id="2.60.200.40">
    <property type="match status" value="1"/>
</dbReference>
<sequence length="289" mass="31546">MYDIICNPVSGKGSSLAALEKVENILKAGNIPYEVHLTEKPMHATELTREINRKPHAKLIVMGGDGTLNEVLNGIENFDTLDLGIISCGTGNDFIRAAKLPSDPAEALELILKGNVGHFDYLQLGARRALNCAGAGMDVDVLVRYSTMKAFKGKVKYYASLIDTLIKCKFHKVSIEIDGKTMERSVFMIAAANGTCIGGGMAISPHSVVDDGKMNVVFINEMPKRKIPGMLIKFLSGGKHIDSPFTEEYLTDKVVIRVLDEGLTEVDGEVFDNKVIDAELVTGKLRVFR</sequence>
<keyword evidence="6" id="KW-0547">Nucleotide-binding</keyword>
<keyword evidence="10" id="KW-0443">Lipid metabolism</keyword>
<evidence type="ECO:0000256" key="4">
    <source>
        <dbReference type="ARBA" id="ARBA00022679"/>
    </source>
</evidence>
<dbReference type="SUPFAM" id="SSF111331">
    <property type="entry name" value="NAD kinase/diacylglycerol kinase-like"/>
    <property type="match status" value="1"/>
</dbReference>
<dbReference type="InterPro" id="IPR016064">
    <property type="entry name" value="NAD/diacylglycerol_kinase_sf"/>
</dbReference>
<dbReference type="Pfam" id="PF00781">
    <property type="entry name" value="DAGK_cat"/>
    <property type="match status" value="1"/>
</dbReference>
<evidence type="ECO:0000256" key="1">
    <source>
        <dbReference type="ARBA" id="ARBA00001946"/>
    </source>
</evidence>
<keyword evidence="5" id="KW-0479">Metal-binding</keyword>
<dbReference type="AlphaFoldDB" id="A0A940DJ19"/>
<evidence type="ECO:0000313" key="14">
    <source>
        <dbReference type="EMBL" id="MBO8424385.1"/>
    </source>
</evidence>
<proteinExistence type="inferred from homology"/>
<evidence type="ECO:0000256" key="11">
    <source>
        <dbReference type="ARBA" id="ARBA00023209"/>
    </source>
</evidence>
<dbReference type="GO" id="GO:0046872">
    <property type="term" value="F:metal ion binding"/>
    <property type="evidence" value="ECO:0007669"/>
    <property type="project" value="UniProtKB-KW"/>
</dbReference>
<comment type="similarity">
    <text evidence="2">Belongs to the diacylglycerol/lipid kinase family.</text>
</comment>
<dbReference type="SMART" id="SM00046">
    <property type="entry name" value="DAGKc"/>
    <property type="match status" value="1"/>
</dbReference>
<evidence type="ECO:0000256" key="12">
    <source>
        <dbReference type="ARBA" id="ARBA00023264"/>
    </source>
</evidence>
<keyword evidence="11" id="KW-0594">Phospholipid biosynthesis</keyword>
<evidence type="ECO:0000313" key="15">
    <source>
        <dbReference type="Proteomes" id="UP000727857"/>
    </source>
</evidence>
<dbReference type="GO" id="GO:0016301">
    <property type="term" value="F:kinase activity"/>
    <property type="evidence" value="ECO:0007669"/>
    <property type="project" value="UniProtKB-KW"/>
</dbReference>
<evidence type="ECO:0000256" key="5">
    <source>
        <dbReference type="ARBA" id="ARBA00022723"/>
    </source>
</evidence>
<dbReference type="Proteomes" id="UP000727857">
    <property type="component" value="Unassembled WGS sequence"/>
</dbReference>
<keyword evidence="3" id="KW-0444">Lipid biosynthesis</keyword>
<comment type="cofactor">
    <cofactor evidence="1">
        <name>Mg(2+)</name>
        <dbReference type="ChEBI" id="CHEBI:18420"/>
    </cofactor>
</comment>
<keyword evidence="7 14" id="KW-0418">Kinase</keyword>
<dbReference type="Gene3D" id="3.40.50.10330">
    <property type="entry name" value="Probable inorganic polyphosphate/atp-NAD kinase, domain 1"/>
    <property type="match status" value="1"/>
</dbReference>
<dbReference type="InterPro" id="IPR045540">
    <property type="entry name" value="YegS/DAGK_C"/>
</dbReference>
<keyword evidence="4" id="KW-0808">Transferase</keyword>
<dbReference type="InterPro" id="IPR050187">
    <property type="entry name" value="Lipid_Phosphate_FormReg"/>
</dbReference>
<keyword evidence="12" id="KW-1208">Phospholipid metabolism</keyword>
<evidence type="ECO:0000256" key="8">
    <source>
        <dbReference type="ARBA" id="ARBA00022840"/>
    </source>
</evidence>
<dbReference type="PANTHER" id="PTHR12358:SF106">
    <property type="entry name" value="LIPID KINASE YEGS"/>
    <property type="match status" value="1"/>
</dbReference>